<reference evidence="2" key="1">
    <citation type="journal article" date="2015" name="Nature">
        <title>Complex archaea that bridge the gap between prokaryotes and eukaryotes.</title>
        <authorList>
            <person name="Spang A."/>
            <person name="Saw J.H."/>
            <person name="Jorgensen S.L."/>
            <person name="Zaremba-Niedzwiedzka K."/>
            <person name="Martijn J."/>
            <person name="Lind A.E."/>
            <person name="van Eijk R."/>
            <person name="Schleper C."/>
            <person name="Guy L."/>
            <person name="Ettema T.J."/>
        </authorList>
    </citation>
    <scope>NUCLEOTIDE SEQUENCE</scope>
</reference>
<proteinExistence type="predicted"/>
<organism evidence="2">
    <name type="scientific">marine sediment metagenome</name>
    <dbReference type="NCBI Taxonomy" id="412755"/>
    <lineage>
        <taxon>unclassified sequences</taxon>
        <taxon>metagenomes</taxon>
        <taxon>ecological metagenomes</taxon>
    </lineage>
</organism>
<accession>A0A0F9A5P4</accession>
<comment type="caution">
    <text evidence="2">The sequence shown here is derived from an EMBL/GenBank/DDBJ whole genome shotgun (WGS) entry which is preliminary data.</text>
</comment>
<evidence type="ECO:0000259" key="1">
    <source>
        <dbReference type="Pfam" id="PF00925"/>
    </source>
</evidence>
<feature type="domain" description="GTP cyclohydrolase II" evidence="1">
    <location>
        <begin position="4"/>
        <end position="57"/>
    </location>
</feature>
<name>A0A0F9A5P4_9ZZZZ</name>
<sequence length="60" mass="6479">LNPVPAKPQQAGDVVYQQVGTGSQILMDLGVHKMRLLSAPFKFTGISGFDLEVVEYIGCD</sequence>
<evidence type="ECO:0000313" key="2">
    <source>
        <dbReference type="EMBL" id="KKL04785.1"/>
    </source>
</evidence>
<feature type="non-terminal residue" evidence="2">
    <location>
        <position position="1"/>
    </location>
</feature>
<protein>
    <recommendedName>
        <fullName evidence="1">GTP cyclohydrolase II domain-containing protein</fullName>
    </recommendedName>
</protein>
<dbReference type="InterPro" id="IPR036144">
    <property type="entry name" value="RibA-like_sf"/>
</dbReference>
<dbReference type="SUPFAM" id="SSF142695">
    <property type="entry name" value="RibA-like"/>
    <property type="match status" value="1"/>
</dbReference>
<dbReference type="Gene3D" id="3.40.50.10990">
    <property type="entry name" value="GTP cyclohydrolase II"/>
    <property type="match status" value="1"/>
</dbReference>
<dbReference type="AlphaFoldDB" id="A0A0F9A5P4"/>
<dbReference type="EMBL" id="LAZR01044386">
    <property type="protein sequence ID" value="KKL04785.1"/>
    <property type="molecule type" value="Genomic_DNA"/>
</dbReference>
<dbReference type="InterPro" id="IPR032677">
    <property type="entry name" value="GTP_cyclohydro_II"/>
</dbReference>
<gene>
    <name evidence="2" type="ORF">LCGC14_2612560</name>
</gene>
<dbReference type="Pfam" id="PF00925">
    <property type="entry name" value="GTP_cyclohydro2"/>
    <property type="match status" value="1"/>
</dbReference>